<evidence type="ECO:0000256" key="2">
    <source>
        <dbReference type="ARBA" id="ARBA00022723"/>
    </source>
</evidence>
<dbReference type="GO" id="GO:0016787">
    <property type="term" value="F:hydrolase activity"/>
    <property type="evidence" value="ECO:0007669"/>
    <property type="project" value="UniProtKB-KW"/>
</dbReference>
<dbReference type="STRING" id="1346286.SAMN05444362_101547"/>
<dbReference type="SMART" id="SM00849">
    <property type="entry name" value="Lactamase_B"/>
    <property type="match status" value="1"/>
</dbReference>
<organism evidence="6 7">
    <name type="scientific">Dysgonomonas macrotermitis</name>
    <dbReference type="NCBI Taxonomy" id="1346286"/>
    <lineage>
        <taxon>Bacteria</taxon>
        <taxon>Pseudomonadati</taxon>
        <taxon>Bacteroidota</taxon>
        <taxon>Bacteroidia</taxon>
        <taxon>Bacteroidales</taxon>
        <taxon>Dysgonomonadaceae</taxon>
        <taxon>Dysgonomonas</taxon>
    </lineage>
</organism>
<dbReference type="CDD" id="cd06262">
    <property type="entry name" value="metallo-hydrolase-like_MBL-fold"/>
    <property type="match status" value="1"/>
</dbReference>
<keyword evidence="2" id="KW-0479">Metal-binding</keyword>
<dbReference type="GO" id="GO:0046872">
    <property type="term" value="F:metal ion binding"/>
    <property type="evidence" value="ECO:0007669"/>
    <property type="project" value="UniProtKB-KW"/>
</dbReference>
<reference evidence="7" key="1">
    <citation type="submission" date="2016-11" db="EMBL/GenBank/DDBJ databases">
        <authorList>
            <person name="Varghese N."/>
            <person name="Submissions S."/>
        </authorList>
    </citation>
    <scope>NUCLEOTIDE SEQUENCE [LARGE SCALE GENOMIC DNA]</scope>
    <source>
        <strain evidence="7">DSM 27370</strain>
    </source>
</reference>
<dbReference type="PANTHER" id="PTHR46233">
    <property type="entry name" value="HYDROXYACYLGLUTATHIONE HYDROLASE GLOC"/>
    <property type="match status" value="1"/>
</dbReference>
<keyword evidence="7" id="KW-1185">Reference proteome</keyword>
<dbReference type="Gene3D" id="3.60.15.10">
    <property type="entry name" value="Ribonuclease Z/Hydroxyacylglutathione hydrolase-like"/>
    <property type="match status" value="1"/>
</dbReference>
<proteinExistence type="predicted"/>
<name>A0A1M4UAI6_9BACT</name>
<dbReference type="Pfam" id="PF00753">
    <property type="entry name" value="Lactamase_B"/>
    <property type="match status" value="1"/>
</dbReference>
<sequence length="212" mass="24009">MNIKTFEFNPIAENTYVVYDETKECVIIDAGCFFPDEKRQLLDFIVDNDLIVKHLLNTHLHFDHVFGNKFILDQFGLKTKANEKDLFLLEGMPAQMRMFGFKDVEEAPEAGELIEENDTIEFGNQKFIVLAVPGHSPGSVAFYSIDGNCVFVGDALFRNSIGRTDLAGGNQNQLMEAIRSRLFTLPPETIVYPGHGPQTTIRNEVNNNPFFR</sequence>
<dbReference type="InterPro" id="IPR036866">
    <property type="entry name" value="RibonucZ/Hydroxyglut_hydro"/>
</dbReference>
<evidence type="ECO:0000256" key="1">
    <source>
        <dbReference type="ARBA" id="ARBA00001947"/>
    </source>
</evidence>
<gene>
    <name evidence="6" type="ORF">SAMN05444362_101547</name>
</gene>
<keyword evidence="4" id="KW-0862">Zinc</keyword>
<dbReference type="SUPFAM" id="SSF56281">
    <property type="entry name" value="Metallo-hydrolase/oxidoreductase"/>
    <property type="match status" value="1"/>
</dbReference>
<dbReference type="Proteomes" id="UP000184480">
    <property type="component" value="Unassembled WGS sequence"/>
</dbReference>
<protein>
    <submittedName>
        <fullName evidence="6">Glyoxylase, beta-lactamase superfamily II</fullName>
    </submittedName>
</protein>
<dbReference type="InterPro" id="IPR051453">
    <property type="entry name" value="MBL_Glyoxalase_II"/>
</dbReference>
<comment type="cofactor">
    <cofactor evidence="1">
        <name>Zn(2+)</name>
        <dbReference type="ChEBI" id="CHEBI:29105"/>
    </cofactor>
</comment>
<evidence type="ECO:0000259" key="5">
    <source>
        <dbReference type="SMART" id="SM00849"/>
    </source>
</evidence>
<dbReference type="InterPro" id="IPR001279">
    <property type="entry name" value="Metallo-B-lactamas"/>
</dbReference>
<keyword evidence="3" id="KW-0378">Hydrolase</keyword>
<evidence type="ECO:0000313" key="6">
    <source>
        <dbReference type="EMBL" id="SHE53658.1"/>
    </source>
</evidence>
<dbReference type="RefSeq" id="WP_062175614.1">
    <property type="nucleotide sequence ID" value="NZ_BBXL01000001.1"/>
</dbReference>
<evidence type="ECO:0000256" key="4">
    <source>
        <dbReference type="ARBA" id="ARBA00022833"/>
    </source>
</evidence>
<dbReference type="PANTHER" id="PTHR46233:SF3">
    <property type="entry name" value="HYDROXYACYLGLUTATHIONE HYDROLASE GLOC"/>
    <property type="match status" value="1"/>
</dbReference>
<accession>A0A1M4UAI6</accession>
<evidence type="ECO:0000256" key="3">
    <source>
        <dbReference type="ARBA" id="ARBA00022801"/>
    </source>
</evidence>
<feature type="domain" description="Metallo-beta-lactamase" evidence="5">
    <location>
        <begin position="12"/>
        <end position="195"/>
    </location>
</feature>
<dbReference type="EMBL" id="FQUC01000001">
    <property type="protein sequence ID" value="SHE53658.1"/>
    <property type="molecule type" value="Genomic_DNA"/>
</dbReference>
<evidence type="ECO:0000313" key="7">
    <source>
        <dbReference type="Proteomes" id="UP000184480"/>
    </source>
</evidence>
<dbReference type="OrthoDB" id="9802248at2"/>
<dbReference type="AlphaFoldDB" id="A0A1M4UAI6"/>